<dbReference type="AlphaFoldDB" id="A0A2U3EJT2"/>
<sequence>MMADQPHYVTRGSASHSQLIGITQRATPLTVVWTGEQRVRFSDFQVNEIAKDGNVVRLRSIGMNDEPTSQQPLQEKTEQISEDKAPKVEASNEIQTPEAIPAEQKMEISPEEFAALASLVNEKFAQDLVKLFNGDEDAGGQKVTSVSSGPLEDKSKRGQIHGEVRRIFKSRLETSTDDTGAITATKVPLRKGKKRNRGGRGQPDDKPTGEYLHFTLYKDNRDTMDAVNQIARMLRIKPQSIGYAGTKDRRASTAQRCSVRYMRQRALAGTNSKLWGIATGDYEYRDDPIHLGQLLGNEFVITLKNCKVVGESTDTPISTRLETMRTQVQAALDHMAQHGWINYFGHQRFGTYDIGTHQIGKLILGNKWEEAVKALLSYDPEIAAKAAAGEIPSEAMKRDEYARHHACMLFLTGKDVGKAARIMPGRYTAESCILRHLTRMGTGSLKDYAGALTHITRGLRSMYLHAYQSHVWNHVASRRWELHGDKVIAGDLVISDTDDAAPPTAEKDQDGDEIVNPGDEADDDAIRARPLTDEEAASGRFTIHDVVLPSPGYDVRYPDNDIGRFYEEFMGREENGALDPHTMRRLRREFSLPGRYRKLMHRFLATPSLEMRLYSDDTEQMHPTDLDIIKSAGSDAARGGKRRRDGPDDEGANKRTKTEGGGEDISHAEANGNADAEPPAAQDSAAEPDKIAAVVKFQLGSSAYATVTLRELMGDPPEQAPSDKPAKGTTDDAAT</sequence>
<dbReference type="InterPro" id="IPR001656">
    <property type="entry name" value="PsdUridine_synth_TruD"/>
</dbReference>
<feature type="region of interest" description="Disordered" evidence="3">
    <location>
        <begin position="629"/>
        <end position="687"/>
    </location>
</feature>
<feature type="region of interest" description="Disordered" evidence="3">
    <location>
        <begin position="137"/>
        <end position="157"/>
    </location>
</feature>
<protein>
    <recommendedName>
        <fullName evidence="4">TRUD domain-containing protein</fullName>
    </recommendedName>
</protein>
<dbReference type="GO" id="GO:0003723">
    <property type="term" value="F:RNA binding"/>
    <property type="evidence" value="ECO:0007669"/>
    <property type="project" value="InterPro"/>
</dbReference>
<dbReference type="GO" id="GO:0009982">
    <property type="term" value="F:pseudouridine synthase activity"/>
    <property type="evidence" value="ECO:0007669"/>
    <property type="project" value="InterPro"/>
</dbReference>
<keyword evidence="2" id="KW-0413">Isomerase</keyword>
<gene>
    <name evidence="5" type="ORF">PCL_08065</name>
</gene>
<feature type="compositionally biased region" description="Acidic residues" evidence="3">
    <location>
        <begin position="509"/>
        <end position="523"/>
    </location>
</feature>
<dbReference type="PANTHER" id="PTHR13326">
    <property type="entry name" value="TRNA PSEUDOURIDINE SYNTHASE D"/>
    <property type="match status" value="1"/>
</dbReference>
<dbReference type="NCBIfam" id="TIGR00094">
    <property type="entry name" value="tRNA_TruD_broad"/>
    <property type="match status" value="1"/>
</dbReference>
<organism evidence="5 6">
    <name type="scientific">Purpureocillium lilacinum</name>
    <name type="common">Paecilomyces lilacinus</name>
    <dbReference type="NCBI Taxonomy" id="33203"/>
    <lineage>
        <taxon>Eukaryota</taxon>
        <taxon>Fungi</taxon>
        <taxon>Dikarya</taxon>
        <taxon>Ascomycota</taxon>
        <taxon>Pezizomycotina</taxon>
        <taxon>Sordariomycetes</taxon>
        <taxon>Hypocreomycetidae</taxon>
        <taxon>Hypocreales</taxon>
        <taxon>Ophiocordycipitaceae</taxon>
        <taxon>Purpureocillium</taxon>
    </lineage>
</organism>
<evidence type="ECO:0000259" key="4">
    <source>
        <dbReference type="PROSITE" id="PS50984"/>
    </source>
</evidence>
<dbReference type="GO" id="GO:0001522">
    <property type="term" value="P:pseudouridine synthesis"/>
    <property type="evidence" value="ECO:0007669"/>
    <property type="project" value="InterPro"/>
</dbReference>
<feature type="region of interest" description="Disordered" evidence="3">
    <location>
        <begin position="495"/>
        <end position="525"/>
    </location>
</feature>
<feature type="compositionally biased region" description="Basic and acidic residues" evidence="3">
    <location>
        <begin position="651"/>
        <end position="667"/>
    </location>
</feature>
<dbReference type="PANTHER" id="PTHR13326:SF21">
    <property type="entry name" value="PSEUDOURIDYLATE SYNTHASE PUS7L"/>
    <property type="match status" value="1"/>
</dbReference>
<feature type="compositionally biased region" description="Basic and acidic residues" evidence="3">
    <location>
        <begin position="75"/>
        <end position="87"/>
    </location>
</feature>
<dbReference type="InterPro" id="IPR011760">
    <property type="entry name" value="PsdUridine_synth_TruD_insert"/>
</dbReference>
<dbReference type="PIRSF" id="PIRSF037016">
    <property type="entry name" value="Pseudouridin_synth_euk_prd"/>
    <property type="match status" value="1"/>
</dbReference>
<feature type="region of interest" description="Disordered" evidence="3">
    <location>
        <begin position="710"/>
        <end position="735"/>
    </location>
</feature>
<evidence type="ECO:0000313" key="6">
    <source>
        <dbReference type="Proteomes" id="UP000245956"/>
    </source>
</evidence>
<proteinExistence type="inferred from homology"/>
<evidence type="ECO:0000313" key="5">
    <source>
        <dbReference type="EMBL" id="PWI74751.1"/>
    </source>
</evidence>
<dbReference type="Proteomes" id="UP000245956">
    <property type="component" value="Unassembled WGS sequence"/>
</dbReference>
<feature type="compositionally biased region" description="Basic and acidic residues" evidence="3">
    <location>
        <begin position="724"/>
        <end position="735"/>
    </location>
</feature>
<evidence type="ECO:0000256" key="2">
    <source>
        <dbReference type="ARBA" id="ARBA00023235"/>
    </source>
</evidence>
<dbReference type="PROSITE" id="PS50984">
    <property type="entry name" value="TRUD"/>
    <property type="match status" value="1"/>
</dbReference>
<dbReference type="EMBL" id="LCWV01000003">
    <property type="protein sequence ID" value="PWI74751.1"/>
    <property type="molecule type" value="Genomic_DNA"/>
</dbReference>
<feature type="region of interest" description="Disordered" evidence="3">
    <location>
        <begin position="63"/>
        <end position="91"/>
    </location>
</feature>
<dbReference type="InterPro" id="IPR042214">
    <property type="entry name" value="TruD_catalytic"/>
</dbReference>
<dbReference type="SUPFAM" id="SSF55120">
    <property type="entry name" value="Pseudouridine synthase"/>
    <property type="match status" value="1"/>
</dbReference>
<accession>A0A2U3EJT2</accession>
<dbReference type="InterPro" id="IPR020103">
    <property type="entry name" value="PsdUridine_synth_cat_dom_sf"/>
</dbReference>
<dbReference type="Pfam" id="PF01142">
    <property type="entry name" value="TruD"/>
    <property type="match status" value="1"/>
</dbReference>
<dbReference type="GO" id="GO:0005634">
    <property type="term" value="C:nucleus"/>
    <property type="evidence" value="ECO:0007669"/>
    <property type="project" value="TreeGrafter"/>
</dbReference>
<evidence type="ECO:0000256" key="3">
    <source>
        <dbReference type="SAM" id="MobiDB-lite"/>
    </source>
</evidence>
<reference evidence="5 6" key="1">
    <citation type="journal article" date="2016" name="Front. Microbiol.">
        <title>Genome and transcriptome sequences reveal the specific parasitism of the nematophagous Purpureocillium lilacinum 36-1.</title>
        <authorList>
            <person name="Xie J."/>
            <person name="Li S."/>
            <person name="Mo C."/>
            <person name="Xiao X."/>
            <person name="Peng D."/>
            <person name="Wang G."/>
            <person name="Xiao Y."/>
        </authorList>
    </citation>
    <scope>NUCLEOTIDE SEQUENCE [LARGE SCALE GENOMIC DNA]</scope>
    <source>
        <strain evidence="5 6">36-1</strain>
    </source>
</reference>
<comment type="caution">
    <text evidence="5">The sequence shown here is derived from an EMBL/GenBank/DDBJ whole genome shotgun (WGS) entry which is preliminary data.</text>
</comment>
<name>A0A2U3EJT2_PURLI</name>
<evidence type="ECO:0000256" key="1">
    <source>
        <dbReference type="ARBA" id="ARBA00007953"/>
    </source>
</evidence>
<dbReference type="Gene3D" id="3.30.2350.20">
    <property type="entry name" value="TruD, catalytic domain"/>
    <property type="match status" value="2"/>
</dbReference>
<feature type="region of interest" description="Disordered" evidence="3">
    <location>
        <begin position="179"/>
        <end position="210"/>
    </location>
</feature>
<comment type="similarity">
    <text evidence="1">Belongs to the pseudouridine synthase TruD family.</text>
</comment>
<feature type="compositionally biased region" description="Basic residues" evidence="3">
    <location>
        <begin position="188"/>
        <end position="198"/>
    </location>
</feature>
<dbReference type="CDD" id="cd02576">
    <property type="entry name" value="PseudoU_synth_ScPUS7"/>
    <property type="match status" value="1"/>
</dbReference>
<feature type="domain" description="TRUD" evidence="4">
    <location>
        <begin position="339"/>
        <end position="602"/>
    </location>
</feature>